<organism evidence="4 5">
    <name type="scientific">Nocardiopsis flavescens</name>
    <dbReference type="NCBI Taxonomy" id="758803"/>
    <lineage>
        <taxon>Bacteria</taxon>
        <taxon>Bacillati</taxon>
        <taxon>Actinomycetota</taxon>
        <taxon>Actinomycetes</taxon>
        <taxon>Streptosporangiales</taxon>
        <taxon>Nocardiopsidaceae</taxon>
        <taxon>Nocardiopsis</taxon>
    </lineage>
</organism>
<dbReference type="InterPro" id="IPR029063">
    <property type="entry name" value="SAM-dependent_MTases_sf"/>
</dbReference>
<dbReference type="EMBL" id="FQZK01000008">
    <property type="protein sequence ID" value="SHJ68758.1"/>
    <property type="molecule type" value="Genomic_DNA"/>
</dbReference>
<evidence type="ECO:0000256" key="2">
    <source>
        <dbReference type="SAM" id="MobiDB-lite"/>
    </source>
</evidence>
<keyword evidence="1 4" id="KW-0808">Transferase</keyword>
<keyword evidence="4" id="KW-0489">Methyltransferase</keyword>
<accession>A0A1M6LC65</accession>
<dbReference type="STRING" id="758803.SAMN05421803_108159"/>
<evidence type="ECO:0000259" key="3">
    <source>
        <dbReference type="Pfam" id="PF13649"/>
    </source>
</evidence>
<feature type="region of interest" description="Disordered" evidence="2">
    <location>
        <begin position="1"/>
        <end position="32"/>
    </location>
</feature>
<sequence length="221" mass="23418">MEPNTRPTAYDRAFWEDRYRDDDPSGPAPAPSPAFTALVAELDLTSAPGAGPQPRALELACGRGGDALWLAAQGWHVTAVDIAGAALTALSDRARAAGLGDRVRVERHDLGRTAPGPGPWDLVYANHFHTGQALDRDAALRRAAGSVAAGGVLAVVDHGSSAPWSWEQREDHPTADDLWRSLGLGPGWSALVCERRERIARGPDGRTAPVVDNVVAACRRA</sequence>
<protein>
    <submittedName>
        <fullName evidence="4">Methyltransferase domain-containing protein</fullName>
    </submittedName>
</protein>
<dbReference type="OrthoDB" id="9786503at2"/>
<evidence type="ECO:0000313" key="5">
    <source>
        <dbReference type="Proteomes" id="UP000184452"/>
    </source>
</evidence>
<reference evidence="4 5" key="1">
    <citation type="submission" date="2016-11" db="EMBL/GenBank/DDBJ databases">
        <authorList>
            <person name="Jaros S."/>
            <person name="Januszkiewicz K."/>
            <person name="Wedrychowicz H."/>
        </authorList>
    </citation>
    <scope>NUCLEOTIDE SEQUENCE [LARGE SCALE GENOMIC DNA]</scope>
    <source>
        <strain evidence="4 5">CGMCC 4.5723</strain>
    </source>
</reference>
<keyword evidence="5" id="KW-1185">Reference proteome</keyword>
<dbReference type="SUPFAM" id="SSF53335">
    <property type="entry name" value="S-adenosyl-L-methionine-dependent methyltransferases"/>
    <property type="match status" value="1"/>
</dbReference>
<dbReference type="GO" id="GO:0032259">
    <property type="term" value="P:methylation"/>
    <property type="evidence" value="ECO:0007669"/>
    <property type="project" value="UniProtKB-KW"/>
</dbReference>
<dbReference type="RefSeq" id="WP_073380022.1">
    <property type="nucleotide sequence ID" value="NZ_FQZK01000008.1"/>
</dbReference>
<dbReference type="GO" id="GO:0008168">
    <property type="term" value="F:methyltransferase activity"/>
    <property type="evidence" value="ECO:0007669"/>
    <property type="project" value="UniProtKB-KW"/>
</dbReference>
<dbReference type="Pfam" id="PF13649">
    <property type="entry name" value="Methyltransf_25"/>
    <property type="match status" value="1"/>
</dbReference>
<proteinExistence type="predicted"/>
<dbReference type="Gene3D" id="3.40.50.150">
    <property type="entry name" value="Vaccinia Virus protein VP39"/>
    <property type="match status" value="1"/>
</dbReference>
<dbReference type="CDD" id="cd02440">
    <property type="entry name" value="AdoMet_MTases"/>
    <property type="match status" value="1"/>
</dbReference>
<dbReference type="Proteomes" id="UP000184452">
    <property type="component" value="Unassembled WGS sequence"/>
</dbReference>
<name>A0A1M6LC65_9ACTN</name>
<evidence type="ECO:0000256" key="1">
    <source>
        <dbReference type="ARBA" id="ARBA00022679"/>
    </source>
</evidence>
<dbReference type="PANTHER" id="PTHR43861">
    <property type="entry name" value="TRANS-ACONITATE 2-METHYLTRANSFERASE-RELATED"/>
    <property type="match status" value="1"/>
</dbReference>
<evidence type="ECO:0000313" key="4">
    <source>
        <dbReference type="EMBL" id="SHJ68758.1"/>
    </source>
</evidence>
<feature type="compositionally biased region" description="Basic and acidic residues" evidence="2">
    <location>
        <begin position="13"/>
        <end position="23"/>
    </location>
</feature>
<gene>
    <name evidence="4" type="ORF">SAMN05421803_108159</name>
</gene>
<dbReference type="AlphaFoldDB" id="A0A1M6LC65"/>
<dbReference type="InterPro" id="IPR041698">
    <property type="entry name" value="Methyltransf_25"/>
</dbReference>
<feature type="domain" description="Methyltransferase" evidence="3">
    <location>
        <begin position="57"/>
        <end position="151"/>
    </location>
</feature>